<name>A0ABS6I3L0_9MICC</name>
<evidence type="ECO:0000313" key="5">
    <source>
        <dbReference type="Proteomes" id="UP000824166"/>
    </source>
</evidence>
<dbReference type="Pfam" id="PF08223">
    <property type="entry name" value="PaaX_C"/>
    <property type="match status" value="1"/>
</dbReference>
<proteinExistence type="predicted"/>
<dbReference type="PIRSF" id="PIRSF020623">
    <property type="entry name" value="PaaX"/>
    <property type="match status" value="1"/>
</dbReference>
<dbReference type="PANTHER" id="PTHR30319:SF1">
    <property type="entry name" value="TRANSCRIPTIONAL REPRESSOR PAAX"/>
    <property type="match status" value="1"/>
</dbReference>
<comment type="caution">
    <text evidence="4">The sequence shown here is derived from an EMBL/GenBank/DDBJ whole genome shotgun (WGS) entry which is preliminary data.</text>
</comment>
<dbReference type="Pfam" id="PF20803">
    <property type="entry name" value="PaaX_M"/>
    <property type="match status" value="1"/>
</dbReference>
<dbReference type="EMBL" id="JAHOPC010000002">
    <property type="protein sequence ID" value="MBU8865952.1"/>
    <property type="molecule type" value="Genomic_DNA"/>
</dbReference>
<evidence type="ECO:0000259" key="2">
    <source>
        <dbReference type="Pfam" id="PF08223"/>
    </source>
</evidence>
<dbReference type="RefSeq" id="WP_216923775.1">
    <property type="nucleotide sequence ID" value="NZ_JAHOPC010000002.1"/>
</dbReference>
<reference evidence="4 5" key="1">
    <citation type="submission" date="2021-06" db="EMBL/GenBank/DDBJ databases">
        <authorList>
            <person name="Jeong J.W."/>
        </authorList>
    </citation>
    <scope>NUCLEOTIDE SEQUENCE [LARGE SCALE GENOMIC DNA]</scope>
    <source>
        <strain evidence="4 5">MMS21-TAE1-1</strain>
    </source>
</reference>
<evidence type="ECO:0000313" key="4">
    <source>
        <dbReference type="EMBL" id="MBU8865952.1"/>
    </source>
</evidence>
<dbReference type="InterPro" id="IPR048846">
    <property type="entry name" value="PaaX-like_central"/>
</dbReference>
<dbReference type="InterPro" id="IPR012906">
    <property type="entry name" value="PaaX-like_N"/>
</dbReference>
<sequence length="296" mass="32978">MAKAAAPDVAPTPRHQHLIVTVYGLYARHQDGTFAIADLVQLLGDLGVEAAGVRSSVSRLKKRGVLVSVKRGSSAAYKLSPELEDVFSAGDERIFAPRRADKDDAWLLASFSVPETQRHLRHKLRSILTRIGCGQVSPGLWIAPGNLAPDVEHQLQRAGLMEYVELFRATHLTGGHLDEKVGQWWDLPSLEALYTDFIARHQPVLSRWEDHEEEAGPAERLKQAFVDYVPMVTQWRRLPYMDPGLPEEYLPENWHGLAAQELFTRLHEHLGPKAHEYALSIVGSPAKSAEPAVTTV</sequence>
<protein>
    <submittedName>
        <fullName evidence="4">Transcriptional regulator</fullName>
    </submittedName>
</protein>
<dbReference type="InterPro" id="IPR013225">
    <property type="entry name" value="PaaX_C"/>
</dbReference>
<dbReference type="PANTHER" id="PTHR30319">
    <property type="entry name" value="PHENYLACETIC ACID REGULATOR-RELATED TRANSCRIPTIONAL REPRESSOR"/>
    <property type="match status" value="1"/>
</dbReference>
<evidence type="ECO:0000259" key="3">
    <source>
        <dbReference type="Pfam" id="PF20803"/>
    </source>
</evidence>
<accession>A0ABS6I3L0</accession>
<gene>
    <name evidence="4" type="ORF">KSW38_06575</name>
</gene>
<dbReference type="Pfam" id="PF07848">
    <property type="entry name" value="PaaX"/>
    <property type="match status" value="1"/>
</dbReference>
<dbReference type="InterPro" id="IPR011965">
    <property type="entry name" value="PaaX_trns_reg"/>
</dbReference>
<keyword evidence="5" id="KW-1185">Reference proteome</keyword>
<feature type="domain" description="Transcriptional repressor PaaX-like central Cas2-like" evidence="3">
    <location>
        <begin position="100"/>
        <end position="179"/>
    </location>
</feature>
<feature type="domain" description="Transcriptional repressor PaaX-like C-terminal" evidence="2">
    <location>
        <begin position="185"/>
        <end position="278"/>
    </location>
</feature>
<evidence type="ECO:0000259" key="1">
    <source>
        <dbReference type="Pfam" id="PF07848"/>
    </source>
</evidence>
<feature type="domain" description="Transcriptional repressor PaaX-like N-terminal" evidence="1">
    <location>
        <begin position="16"/>
        <end position="81"/>
    </location>
</feature>
<dbReference type="Proteomes" id="UP000824166">
    <property type="component" value="Unassembled WGS sequence"/>
</dbReference>
<organism evidence="4 5">
    <name type="scientific">Paenarthrobacter aromaticivorans</name>
    <dbReference type="NCBI Taxonomy" id="2849150"/>
    <lineage>
        <taxon>Bacteria</taxon>
        <taxon>Bacillati</taxon>
        <taxon>Actinomycetota</taxon>
        <taxon>Actinomycetes</taxon>
        <taxon>Micrococcales</taxon>
        <taxon>Micrococcaceae</taxon>
        <taxon>Paenarthrobacter</taxon>
    </lineage>
</organism>